<dbReference type="Proteomes" id="UP000298663">
    <property type="component" value="Unassembled WGS sequence"/>
</dbReference>
<reference evidence="1 2" key="2">
    <citation type="journal article" date="2019" name="G3 (Bethesda)">
        <title>Hybrid Assembly of the Genome of the Entomopathogenic Nematode Steinernema carpocapsae Identifies the X-Chromosome.</title>
        <authorList>
            <person name="Serra L."/>
            <person name="Macchietto M."/>
            <person name="Macias-Munoz A."/>
            <person name="McGill C.J."/>
            <person name="Rodriguez I.M."/>
            <person name="Rodriguez B."/>
            <person name="Murad R."/>
            <person name="Mortazavi A."/>
        </authorList>
    </citation>
    <scope>NUCLEOTIDE SEQUENCE [LARGE SCALE GENOMIC DNA]</scope>
    <source>
        <strain evidence="1 2">ALL</strain>
    </source>
</reference>
<reference evidence="1 2" key="1">
    <citation type="journal article" date="2015" name="Genome Biol.">
        <title>Comparative genomics of Steinernema reveals deeply conserved gene regulatory networks.</title>
        <authorList>
            <person name="Dillman A.R."/>
            <person name="Macchietto M."/>
            <person name="Porter C.F."/>
            <person name="Rogers A."/>
            <person name="Williams B."/>
            <person name="Antoshechkin I."/>
            <person name="Lee M.M."/>
            <person name="Goodwin Z."/>
            <person name="Lu X."/>
            <person name="Lewis E.E."/>
            <person name="Goodrich-Blair H."/>
            <person name="Stock S.P."/>
            <person name="Adams B.J."/>
            <person name="Sternberg P.W."/>
            <person name="Mortazavi A."/>
        </authorList>
    </citation>
    <scope>NUCLEOTIDE SEQUENCE [LARGE SCALE GENOMIC DNA]</scope>
    <source>
        <strain evidence="1 2">ALL</strain>
    </source>
</reference>
<evidence type="ECO:0000313" key="2">
    <source>
        <dbReference type="Proteomes" id="UP000298663"/>
    </source>
</evidence>
<name>A0A4U8UY60_STECR</name>
<protein>
    <submittedName>
        <fullName evidence="1">Uncharacterized protein</fullName>
    </submittedName>
</protein>
<sequence length="108" mass="12075">MIRPRPTSWVVPGHGYLRLWRPSAAPSAGWPRVSAAAVCGVIFNFGCFLAKPPILQTETKTNARESKCRSQSIVSIFGDLYLDTEMSNVTVFGCNRWRKARTAFLENL</sequence>
<comment type="caution">
    <text evidence="1">The sequence shown here is derived from an EMBL/GenBank/DDBJ whole genome shotgun (WGS) entry which is preliminary data.</text>
</comment>
<dbReference type="AlphaFoldDB" id="A0A4U8UY60"/>
<accession>A0A4U8UY60</accession>
<dbReference type="EMBL" id="AZBU02000001">
    <property type="protein sequence ID" value="TMS38044.1"/>
    <property type="molecule type" value="Genomic_DNA"/>
</dbReference>
<proteinExistence type="predicted"/>
<keyword evidence="2" id="KW-1185">Reference proteome</keyword>
<organism evidence="1 2">
    <name type="scientific">Steinernema carpocapsae</name>
    <name type="common">Entomopathogenic nematode</name>
    <dbReference type="NCBI Taxonomy" id="34508"/>
    <lineage>
        <taxon>Eukaryota</taxon>
        <taxon>Metazoa</taxon>
        <taxon>Ecdysozoa</taxon>
        <taxon>Nematoda</taxon>
        <taxon>Chromadorea</taxon>
        <taxon>Rhabditida</taxon>
        <taxon>Tylenchina</taxon>
        <taxon>Panagrolaimomorpha</taxon>
        <taxon>Strongyloidoidea</taxon>
        <taxon>Steinernematidae</taxon>
        <taxon>Steinernema</taxon>
    </lineage>
</organism>
<evidence type="ECO:0000313" key="1">
    <source>
        <dbReference type="EMBL" id="TMS38044.1"/>
    </source>
</evidence>
<gene>
    <name evidence="1" type="ORF">L596_004857</name>
</gene>